<accession>A0A7V6A4S3</accession>
<keyword evidence="6" id="KW-0902">Two-component regulatory system</keyword>
<dbReference type="Pfam" id="PF00158">
    <property type="entry name" value="Sigma54_activat"/>
    <property type="match status" value="1"/>
</dbReference>
<evidence type="ECO:0000256" key="11">
    <source>
        <dbReference type="PROSITE-ProRule" id="PRU00169"/>
    </source>
</evidence>
<feature type="domain" description="Sigma-54 factor interaction" evidence="12">
    <location>
        <begin position="142"/>
        <end position="371"/>
    </location>
</feature>
<evidence type="ECO:0000256" key="8">
    <source>
        <dbReference type="ARBA" id="ARBA00023125"/>
    </source>
</evidence>
<dbReference type="InterPro" id="IPR058031">
    <property type="entry name" value="AAA_lid_NorR"/>
</dbReference>
<keyword evidence="9" id="KW-0010">Activator</keyword>
<keyword evidence="10" id="KW-0804">Transcription</keyword>
<dbReference type="GO" id="GO:0043565">
    <property type="term" value="F:sequence-specific DNA binding"/>
    <property type="evidence" value="ECO:0007669"/>
    <property type="project" value="InterPro"/>
</dbReference>
<evidence type="ECO:0000256" key="7">
    <source>
        <dbReference type="ARBA" id="ARBA00023015"/>
    </source>
</evidence>
<dbReference type="SUPFAM" id="SSF52540">
    <property type="entry name" value="P-loop containing nucleoside triphosphate hydrolases"/>
    <property type="match status" value="1"/>
</dbReference>
<dbReference type="Gene3D" id="1.10.8.60">
    <property type="match status" value="1"/>
</dbReference>
<dbReference type="FunFam" id="3.40.50.2300:FF:000018">
    <property type="entry name" value="DNA-binding transcriptional regulator NtrC"/>
    <property type="match status" value="1"/>
</dbReference>
<keyword evidence="8" id="KW-0238">DNA-binding</keyword>
<dbReference type="SMART" id="SM00448">
    <property type="entry name" value="REC"/>
    <property type="match status" value="1"/>
</dbReference>
<evidence type="ECO:0000256" key="5">
    <source>
        <dbReference type="ARBA" id="ARBA00022840"/>
    </source>
</evidence>
<dbReference type="PRINTS" id="PR01590">
    <property type="entry name" value="HTHFIS"/>
</dbReference>
<keyword evidence="4" id="KW-0547">Nucleotide-binding</keyword>
<dbReference type="GO" id="GO:0005737">
    <property type="term" value="C:cytoplasm"/>
    <property type="evidence" value="ECO:0007669"/>
    <property type="project" value="UniProtKB-SubCell"/>
</dbReference>
<comment type="caution">
    <text evidence="14">The sequence shown here is derived from an EMBL/GenBank/DDBJ whole genome shotgun (WGS) entry which is preliminary data.</text>
</comment>
<dbReference type="GO" id="GO:0006355">
    <property type="term" value="P:regulation of DNA-templated transcription"/>
    <property type="evidence" value="ECO:0007669"/>
    <property type="project" value="InterPro"/>
</dbReference>
<dbReference type="FunFam" id="1.10.8.60:FF:000014">
    <property type="entry name" value="DNA-binding transcriptional regulator NtrC"/>
    <property type="match status" value="1"/>
</dbReference>
<dbReference type="GO" id="GO:0005524">
    <property type="term" value="F:ATP binding"/>
    <property type="evidence" value="ECO:0007669"/>
    <property type="project" value="UniProtKB-KW"/>
</dbReference>
<dbReference type="Gene3D" id="1.10.10.60">
    <property type="entry name" value="Homeodomain-like"/>
    <property type="match status" value="1"/>
</dbReference>
<dbReference type="Pfam" id="PF00072">
    <property type="entry name" value="Response_reg"/>
    <property type="match status" value="1"/>
</dbReference>
<keyword evidence="7" id="KW-0805">Transcription regulation</keyword>
<evidence type="ECO:0000313" key="14">
    <source>
        <dbReference type="EMBL" id="HHS30257.1"/>
    </source>
</evidence>
<dbReference type="GO" id="GO:0000160">
    <property type="term" value="P:phosphorelay signal transduction system"/>
    <property type="evidence" value="ECO:0007669"/>
    <property type="project" value="UniProtKB-KW"/>
</dbReference>
<protein>
    <submittedName>
        <fullName evidence="14">Sigma-54-dependent Fis family transcriptional regulator</fullName>
    </submittedName>
</protein>
<evidence type="ECO:0000256" key="9">
    <source>
        <dbReference type="ARBA" id="ARBA00023159"/>
    </source>
</evidence>
<gene>
    <name evidence="14" type="ORF">ENV52_11225</name>
</gene>
<dbReference type="Gene3D" id="3.40.50.300">
    <property type="entry name" value="P-loop containing nucleotide triphosphate hydrolases"/>
    <property type="match status" value="1"/>
</dbReference>
<dbReference type="InterPro" id="IPR003593">
    <property type="entry name" value="AAA+_ATPase"/>
</dbReference>
<dbReference type="EMBL" id="DTGR01000175">
    <property type="protein sequence ID" value="HHS30257.1"/>
    <property type="molecule type" value="Genomic_DNA"/>
</dbReference>
<dbReference type="PANTHER" id="PTHR32071">
    <property type="entry name" value="TRANSCRIPTIONAL REGULATORY PROTEIN"/>
    <property type="match status" value="1"/>
</dbReference>
<dbReference type="InterPro" id="IPR002078">
    <property type="entry name" value="Sigma_54_int"/>
</dbReference>
<dbReference type="FunFam" id="3.40.50.300:FF:000006">
    <property type="entry name" value="DNA-binding transcriptional regulator NtrC"/>
    <property type="match status" value="1"/>
</dbReference>
<evidence type="ECO:0000259" key="13">
    <source>
        <dbReference type="PROSITE" id="PS50110"/>
    </source>
</evidence>
<dbReference type="SUPFAM" id="SSF46689">
    <property type="entry name" value="Homeodomain-like"/>
    <property type="match status" value="1"/>
</dbReference>
<comment type="subcellular location">
    <subcellularLocation>
        <location evidence="1">Cytoplasm</location>
    </subcellularLocation>
</comment>
<dbReference type="PROSITE" id="PS00675">
    <property type="entry name" value="SIGMA54_INTERACT_1"/>
    <property type="match status" value="1"/>
</dbReference>
<evidence type="ECO:0000256" key="3">
    <source>
        <dbReference type="ARBA" id="ARBA00022553"/>
    </source>
</evidence>
<dbReference type="InterPro" id="IPR025944">
    <property type="entry name" value="Sigma_54_int_dom_CS"/>
</dbReference>
<dbReference type="PROSITE" id="PS00676">
    <property type="entry name" value="SIGMA54_INTERACT_2"/>
    <property type="match status" value="1"/>
</dbReference>
<name>A0A7V6A4S3_9BACT</name>
<feature type="modified residue" description="4-aspartylphosphate" evidence="11">
    <location>
        <position position="52"/>
    </location>
</feature>
<dbReference type="InterPro" id="IPR025662">
    <property type="entry name" value="Sigma_54_int_dom_ATP-bd_1"/>
</dbReference>
<dbReference type="CDD" id="cd00009">
    <property type="entry name" value="AAA"/>
    <property type="match status" value="1"/>
</dbReference>
<dbReference type="SMART" id="SM00382">
    <property type="entry name" value="AAA"/>
    <property type="match status" value="1"/>
</dbReference>
<dbReference type="InterPro" id="IPR009057">
    <property type="entry name" value="Homeodomain-like_sf"/>
</dbReference>
<dbReference type="PANTHER" id="PTHR32071:SF57">
    <property type="entry name" value="C4-DICARBOXYLATE TRANSPORT TRANSCRIPTIONAL REGULATORY PROTEIN DCTD"/>
    <property type="match status" value="1"/>
</dbReference>
<dbReference type="PROSITE" id="PS50110">
    <property type="entry name" value="RESPONSE_REGULATORY"/>
    <property type="match status" value="1"/>
</dbReference>
<dbReference type="Pfam" id="PF25601">
    <property type="entry name" value="AAA_lid_14"/>
    <property type="match status" value="1"/>
</dbReference>
<dbReference type="InterPro" id="IPR027417">
    <property type="entry name" value="P-loop_NTPase"/>
</dbReference>
<keyword evidence="3 11" id="KW-0597">Phosphoprotein</keyword>
<evidence type="ECO:0000256" key="2">
    <source>
        <dbReference type="ARBA" id="ARBA00022490"/>
    </source>
</evidence>
<dbReference type="PROSITE" id="PS00688">
    <property type="entry name" value="SIGMA54_INTERACT_3"/>
    <property type="match status" value="1"/>
</dbReference>
<dbReference type="InterPro" id="IPR001789">
    <property type="entry name" value="Sig_transdc_resp-reg_receiver"/>
</dbReference>
<evidence type="ECO:0000256" key="10">
    <source>
        <dbReference type="ARBA" id="ARBA00023163"/>
    </source>
</evidence>
<sequence length="458" mass="51189">MDTILVVDDEVNYLTVMEALLGGEGYEVLTAPGGQEALKVAAGADLDLVLTDMRMPGMNGIELLGELKRLYPDLPVIMMTAYGTVEKAVAAMKTGAFDYILKPFKNEELLVTIARALEHHRLIQQNRMLLADLDKKYGAPNIVGQSKAMQEILALVRRVATSRATVLVSGESGTGKELVARAIHQQSPRAGKTFVSVNCAALTETLLDSELFGHERGAFTHAVAMRKGRFELADGGTLFLDEVAEMSPALQVKLLRVLQEMEFERVGGNKTIKVDVRLVAATNRELKTEVEEGRFREDLYYRLNVVHLHIPPLRERKEDIALLATHFLRKYAQENARGTVHISPEAMKMLMHYAWPGNVRELENVMERAVILCSANLISVNDLPRELAGEPWGESSRLDIDRFIPMQTPLPEALEQIEEQMIRRALERSGQVQVRAAELLGITKSLLQYKLKKYHLTV</sequence>
<dbReference type="InterPro" id="IPR002197">
    <property type="entry name" value="HTH_Fis"/>
</dbReference>
<dbReference type="Pfam" id="PF02954">
    <property type="entry name" value="HTH_8"/>
    <property type="match status" value="1"/>
</dbReference>
<evidence type="ECO:0000256" key="1">
    <source>
        <dbReference type="ARBA" id="ARBA00004496"/>
    </source>
</evidence>
<proteinExistence type="predicted"/>
<dbReference type="AlphaFoldDB" id="A0A7V6A4S3"/>
<feature type="domain" description="Response regulatory" evidence="13">
    <location>
        <begin position="3"/>
        <end position="117"/>
    </location>
</feature>
<evidence type="ECO:0000259" key="12">
    <source>
        <dbReference type="PROSITE" id="PS50045"/>
    </source>
</evidence>
<keyword evidence="2" id="KW-0963">Cytoplasm</keyword>
<dbReference type="PROSITE" id="PS50045">
    <property type="entry name" value="SIGMA54_INTERACT_4"/>
    <property type="match status" value="1"/>
</dbReference>
<dbReference type="InterPro" id="IPR011006">
    <property type="entry name" value="CheY-like_superfamily"/>
</dbReference>
<dbReference type="Gene3D" id="3.40.50.2300">
    <property type="match status" value="1"/>
</dbReference>
<reference evidence="14" key="1">
    <citation type="journal article" date="2020" name="mSystems">
        <title>Genome- and Community-Level Interaction Insights into Carbon Utilization and Element Cycling Functions of Hydrothermarchaeota in Hydrothermal Sediment.</title>
        <authorList>
            <person name="Zhou Z."/>
            <person name="Liu Y."/>
            <person name="Xu W."/>
            <person name="Pan J."/>
            <person name="Luo Z.H."/>
            <person name="Li M."/>
        </authorList>
    </citation>
    <scope>NUCLEOTIDE SEQUENCE [LARGE SCALE GENOMIC DNA]</scope>
    <source>
        <strain evidence="14">SpSt-767</strain>
    </source>
</reference>
<dbReference type="InterPro" id="IPR025943">
    <property type="entry name" value="Sigma_54_int_dom_ATP-bd_2"/>
</dbReference>
<evidence type="ECO:0000256" key="4">
    <source>
        <dbReference type="ARBA" id="ARBA00022741"/>
    </source>
</evidence>
<dbReference type="SUPFAM" id="SSF52172">
    <property type="entry name" value="CheY-like"/>
    <property type="match status" value="1"/>
</dbReference>
<keyword evidence="5" id="KW-0067">ATP-binding</keyword>
<evidence type="ECO:0000256" key="6">
    <source>
        <dbReference type="ARBA" id="ARBA00023012"/>
    </source>
</evidence>
<organism evidence="14">
    <name type="scientific">Desulfobacca acetoxidans</name>
    <dbReference type="NCBI Taxonomy" id="60893"/>
    <lineage>
        <taxon>Bacteria</taxon>
        <taxon>Pseudomonadati</taxon>
        <taxon>Thermodesulfobacteriota</taxon>
        <taxon>Desulfobaccia</taxon>
        <taxon>Desulfobaccales</taxon>
        <taxon>Desulfobaccaceae</taxon>
        <taxon>Desulfobacca</taxon>
    </lineage>
</organism>